<keyword evidence="2" id="KW-1185">Reference proteome</keyword>
<accession>A0AAE1XY05</accession>
<reference evidence="1" key="1">
    <citation type="submission" date="2020-06" db="EMBL/GenBank/DDBJ databases">
        <authorList>
            <person name="Li T."/>
            <person name="Hu X."/>
            <person name="Zhang T."/>
            <person name="Song X."/>
            <person name="Zhang H."/>
            <person name="Dai N."/>
            <person name="Sheng W."/>
            <person name="Hou X."/>
            <person name="Wei L."/>
        </authorList>
    </citation>
    <scope>NUCLEOTIDE SEQUENCE</scope>
    <source>
        <strain evidence="1">3651</strain>
        <tissue evidence="1">Leaf</tissue>
    </source>
</reference>
<evidence type="ECO:0000313" key="1">
    <source>
        <dbReference type="EMBL" id="KAK4420115.1"/>
    </source>
</evidence>
<sequence length="131" mass="13556">MGSGMGRFQKMVNEVLGDLPNTAQCDAGLSSHIHSPADAQEYEEAQLNYLVDGQNQISSRLGSATKEQRGTLEQLGIVASSSGGPGSGIELPSIRFQQEVGGILHLGLSSGGEDTLVTVPVIFTAGKGSGR</sequence>
<reference evidence="1" key="2">
    <citation type="journal article" date="2024" name="Plant">
        <title>Genomic evolution and insights into agronomic trait innovations of Sesamum species.</title>
        <authorList>
            <person name="Miao H."/>
            <person name="Wang L."/>
            <person name="Qu L."/>
            <person name="Liu H."/>
            <person name="Sun Y."/>
            <person name="Le M."/>
            <person name="Wang Q."/>
            <person name="Wei S."/>
            <person name="Zheng Y."/>
            <person name="Lin W."/>
            <person name="Duan Y."/>
            <person name="Cao H."/>
            <person name="Xiong S."/>
            <person name="Wang X."/>
            <person name="Wei L."/>
            <person name="Li C."/>
            <person name="Ma Q."/>
            <person name="Ju M."/>
            <person name="Zhao R."/>
            <person name="Li G."/>
            <person name="Mu C."/>
            <person name="Tian Q."/>
            <person name="Mei H."/>
            <person name="Zhang T."/>
            <person name="Gao T."/>
            <person name="Zhang H."/>
        </authorList>
    </citation>
    <scope>NUCLEOTIDE SEQUENCE</scope>
    <source>
        <strain evidence="1">3651</strain>
    </source>
</reference>
<organism evidence="1 2">
    <name type="scientific">Sesamum alatum</name>
    <dbReference type="NCBI Taxonomy" id="300844"/>
    <lineage>
        <taxon>Eukaryota</taxon>
        <taxon>Viridiplantae</taxon>
        <taxon>Streptophyta</taxon>
        <taxon>Embryophyta</taxon>
        <taxon>Tracheophyta</taxon>
        <taxon>Spermatophyta</taxon>
        <taxon>Magnoliopsida</taxon>
        <taxon>eudicotyledons</taxon>
        <taxon>Gunneridae</taxon>
        <taxon>Pentapetalae</taxon>
        <taxon>asterids</taxon>
        <taxon>lamiids</taxon>
        <taxon>Lamiales</taxon>
        <taxon>Pedaliaceae</taxon>
        <taxon>Sesamum</taxon>
    </lineage>
</organism>
<dbReference type="AlphaFoldDB" id="A0AAE1XY05"/>
<protein>
    <submittedName>
        <fullName evidence="1">Uncharacterized protein</fullName>
    </submittedName>
</protein>
<dbReference type="Proteomes" id="UP001293254">
    <property type="component" value="Unassembled WGS sequence"/>
</dbReference>
<evidence type="ECO:0000313" key="2">
    <source>
        <dbReference type="Proteomes" id="UP001293254"/>
    </source>
</evidence>
<gene>
    <name evidence="1" type="ORF">Salat_2424400</name>
</gene>
<name>A0AAE1XY05_9LAMI</name>
<comment type="caution">
    <text evidence="1">The sequence shown here is derived from an EMBL/GenBank/DDBJ whole genome shotgun (WGS) entry which is preliminary data.</text>
</comment>
<proteinExistence type="predicted"/>
<dbReference type="EMBL" id="JACGWO010000009">
    <property type="protein sequence ID" value="KAK4420115.1"/>
    <property type="molecule type" value="Genomic_DNA"/>
</dbReference>